<dbReference type="OrthoDB" id="10651347at2759"/>
<keyword evidence="2" id="KW-0805">Transcription regulation</keyword>
<keyword evidence="3" id="KW-0238">DNA-binding</keyword>
<keyword evidence="5" id="KW-0539">Nucleus</keyword>
<dbReference type="GO" id="GO:0046983">
    <property type="term" value="F:protein dimerization activity"/>
    <property type="evidence" value="ECO:0007669"/>
    <property type="project" value="InterPro"/>
</dbReference>
<evidence type="ECO:0000313" key="8">
    <source>
        <dbReference type="EMBL" id="QKX61662.1"/>
    </source>
</evidence>
<sequence>MPTKPKSRKDRNAQERKRGFGVIGKAHQYAKICNSEIAVFERSNEGKWRTYISMRHPDSSWPRMEQIQAQDPQALHLLPEDLDDRGKRKRKQPEQDDGEAASTKRHVSRRPTDMSLQESTISEDTLDDQDSLSDNTKKNPTTDGFFYTLPEPPSFQQISNIVYGEEERHRFFAYGDVQADPDILDVVQFMGSLVR</sequence>
<keyword evidence="9" id="KW-1185">Reference proteome</keyword>
<name>A0A7H8R5L6_TALRU</name>
<accession>A0A7H8R5L6</accession>
<dbReference type="GO" id="GO:0045944">
    <property type="term" value="P:positive regulation of transcription by RNA polymerase II"/>
    <property type="evidence" value="ECO:0007669"/>
    <property type="project" value="UniProtKB-ARBA"/>
</dbReference>
<keyword evidence="4" id="KW-0804">Transcription</keyword>
<evidence type="ECO:0000256" key="3">
    <source>
        <dbReference type="ARBA" id="ARBA00023125"/>
    </source>
</evidence>
<reference evidence="9" key="1">
    <citation type="submission" date="2020-06" db="EMBL/GenBank/DDBJ databases">
        <title>A chromosome-scale genome assembly of Talaromyces rugulosus W13939.</title>
        <authorList>
            <person name="Wang B."/>
            <person name="Guo L."/>
            <person name="Ye K."/>
            <person name="Wang L."/>
        </authorList>
    </citation>
    <scope>NUCLEOTIDE SEQUENCE [LARGE SCALE GENOMIC DNA]</scope>
    <source>
        <strain evidence="9">W13939</strain>
    </source>
</reference>
<dbReference type="Proteomes" id="UP000509510">
    <property type="component" value="Chromosome V"/>
</dbReference>
<evidence type="ECO:0000256" key="4">
    <source>
        <dbReference type="ARBA" id="ARBA00023163"/>
    </source>
</evidence>
<feature type="compositionally biased region" description="Polar residues" evidence="6">
    <location>
        <begin position="132"/>
        <end position="142"/>
    </location>
</feature>
<dbReference type="SUPFAM" id="SSF55455">
    <property type="entry name" value="SRF-like"/>
    <property type="match status" value="1"/>
</dbReference>
<dbReference type="RefSeq" id="XP_035347836.1">
    <property type="nucleotide sequence ID" value="XM_035491943.1"/>
</dbReference>
<proteinExistence type="predicted"/>
<evidence type="ECO:0000256" key="2">
    <source>
        <dbReference type="ARBA" id="ARBA00023015"/>
    </source>
</evidence>
<dbReference type="InterPro" id="IPR036879">
    <property type="entry name" value="TF_MADSbox_sf"/>
</dbReference>
<dbReference type="AlphaFoldDB" id="A0A7H8R5L6"/>
<comment type="subcellular location">
    <subcellularLocation>
        <location evidence="1">Nucleus</location>
    </subcellularLocation>
</comment>
<evidence type="ECO:0000256" key="5">
    <source>
        <dbReference type="ARBA" id="ARBA00023242"/>
    </source>
</evidence>
<dbReference type="EMBL" id="CP055902">
    <property type="protein sequence ID" value="QKX61662.1"/>
    <property type="molecule type" value="Genomic_DNA"/>
</dbReference>
<evidence type="ECO:0000259" key="7">
    <source>
        <dbReference type="PROSITE" id="PS50066"/>
    </source>
</evidence>
<dbReference type="GO" id="GO:0003677">
    <property type="term" value="F:DNA binding"/>
    <property type="evidence" value="ECO:0007669"/>
    <property type="project" value="UniProtKB-KW"/>
</dbReference>
<protein>
    <recommendedName>
        <fullName evidence="7">MADS-box domain-containing protein</fullName>
    </recommendedName>
</protein>
<gene>
    <name evidence="8" type="ORF">TRUGW13939_08814</name>
</gene>
<evidence type="ECO:0000313" key="9">
    <source>
        <dbReference type="Proteomes" id="UP000509510"/>
    </source>
</evidence>
<dbReference type="InterPro" id="IPR002100">
    <property type="entry name" value="TF_MADSbox"/>
</dbReference>
<dbReference type="GeneID" id="55996302"/>
<dbReference type="KEGG" id="trg:TRUGW13939_08814"/>
<feature type="domain" description="MADS-box" evidence="7">
    <location>
        <begin position="1"/>
        <end position="55"/>
    </location>
</feature>
<dbReference type="PROSITE" id="PS50066">
    <property type="entry name" value="MADS_BOX_2"/>
    <property type="match status" value="1"/>
</dbReference>
<feature type="compositionally biased region" description="Polar residues" evidence="6">
    <location>
        <begin position="114"/>
        <end position="123"/>
    </location>
</feature>
<evidence type="ECO:0000256" key="1">
    <source>
        <dbReference type="ARBA" id="ARBA00004123"/>
    </source>
</evidence>
<feature type="region of interest" description="Disordered" evidence="6">
    <location>
        <begin position="79"/>
        <end position="150"/>
    </location>
</feature>
<organism evidence="8 9">
    <name type="scientific">Talaromyces rugulosus</name>
    <name type="common">Penicillium rugulosum</name>
    <dbReference type="NCBI Taxonomy" id="121627"/>
    <lineage>
        <taxon>Eukaryota</taxon>
        <taxon>Fungi</taxon>
        <taxon>Dikarya</taxon>
        <taxon>Ascomycota</taxon>
        <taxon>Pezizomycotina</taxon>
        <taxon>Eurotiomycetes</taxon>
        <taxon>Eurotiomycetidae</taxon>
        <taxon>Eurotiales</taxon>
        <taxon>Trichocomaceae</taxon>
        <taxon>Talaromyces</taxon>
        <taxon>Talaromyces sect. Islandici</taxon>
    </lineage>
</organism>
<dbReference type="GO" id="GO:0005634">
    <property type="term" value="C:nucleus"/>
    <property type="evidence" value="ECO:0007669"/>
    <property type="project" value="UniProtKB-SubCell"/>
</dbReference>
<feature type="region of interest" description="Disordered" evidence="6">
    <location>
        <begin position="1"/>
        <end position="20"/>
    </location>
</feature>
<evidence type="ECO:0000256" key="6">
    <source>
        <dbReference type="SAM" id="MobiDB-lite"/>
    </source>
</evidence>